<evidence type="ECO:0000313" key="2">
    <source>
        <dbReference type="EMBL" id="CAA2107725.1"/>
    </source>
</evidence>
<evidence type="ECO:0008006" key="3">
    <source>
        <dbReference type="Google" id="ProtNLM"/>
    </source>
</evidence>
<protein>
    <recommendedName>
        <fullName evidence="3">DUF2815 family protein</fullName>
    </recommendedName>
</protein>
<organism evidence="2">
    <name type="scientific">Variovorax paradoxus</name>
    <dbReference type="NCBI Taxonomy" id="34073"/>
    <lineage>
        <taxon>Bacteria</taxon>
        <taxon>Pseudomonadati</taxon>
        <taxon>Pseudomonadota</taxon>
        <taxon>Betaproteobacteria</taxon>
        <taxon>Burkholderiales</taxon>
        <taxon>Comamonadaceae</taxon>
        <taxon>Variovorax</taxon>
    </lineage>
</organism>
<dbReference type="NCBIfam" id="NF046043">
    <property type="entry name" value="rep_init_NGO0469"/>
    <property type="match status" value="1"/>
</dbReference>
<dbReference type="AlphaFoldDB" id="A0A679JFS1"/>
<dbReference type="RefSeq" id="WP_339091921.1">
    <property type="nucleotide sequence ID" value="NZ_LR743507.1"/>
</dbReference>
<dbReference type="InterPro" id="IPR059222">
    <property type="entry name" value="NGO0469-like"/>
</dbReference>
<name>A0A679JFS1_VARPD</name>
<feature type="compositionally biased region" description="Basic and acidic residues" evidence="1">
    <location>
        <begin position="187"/>
        <end position="199"/>
    </location>
</feature>
<gene>
    <name evidence="2" type="ORF">VVAX_04378</name>
</gene>
<proteinExistence type="predicted"/>
<dbReference type="EMBL" id="LR743507">
    <property type="protein sequence ID" value="CAA2107725.1"/>
    <property type="molecule type" value="Genomic_DNA"/>
</dbReference>
<sequence length="217" mass="24008">MGFVASDSGGGGNFKRVPAGVHIGRCYSLIDLGTQLTSGQFGEKLQHKIRIGWELFGEDEEGKPLTIDHEGREMPMVISKNYTVSLHEKANLRKELAQWRGRDFTEEEAKAFDISKLVGAYCMVNVTTSETNGKTYSNVAGLTPIPAALKNAKPEGVHAIVKFDLDAPDMVVFNTFHAQLQETIKKSPEWARHQRHNGDADESLSEDEAAQFADEPF</sequence>
<evidence type="ECO:0000256" key="1">
    <source>
        <dbReference type="SAM" id="MobiDB-lite"/>
    </source>
</evidence>
<feature type="compositionally biased region" description="Acidic residues" evidence="1">
    <location>
        <begin position="200"/>
        <end position="209"/>
    </location>
</feature>
<accession>A0A679JFS1</accession>
<reference evidence="2" key="1">
    <citation type="submission" date="2019-12" db="EMBL/GenBank/DDBJ databases">
        <authorList>
            <person name="Cremers G."/>
        </authorList>
    </citation>
    <scope>NUCLEOTIDE SEQUENCE</scope>
    <source>
        <strain evidence="2">Vvax</strain>
    </source>
</reference>
<feature type="region of interest" description="Disordered" evidence="1">
    <location>
        <begin position="187"/>
        <end position="217"/>
    </location>
</feature>